<dbReference type="EMBL" id="UOFQ01000069">
    <property type="protein sequence ID" value="VAW87630.1"/>
    <property type="molecule type" value="Genomic_DNA"/>
</dbReference>
<dbReference type="InterPro" id="IPR010982">
    <property type="entry name" value="Lambda_DNA-bd_dom_sf"/>
</dbReference>
<feature type="domain" description="HTH cro/C1-type" evidence="1">
    <location>
        <begin position="11"/>
        <end position="63"/>
    </location>
</feature>
<dbReference type="AlphaFoldDB" id="A0A3B0ZF36"/>
<protein>
    <recommendedName>
        <fullName evidence="1">HTH cro/C1-type domain-containing protein</fullName>
    </recommendedName>
</protein>
<dbReference type="Pfam" id="PF01381">
    <property type="entry name" value="HTH_3"/>
    <property type="match status" value="1"/>
</dbReference>
<dbReference type="SUPFAM" id="SSF47413">
    <property type="entry name" value="lambda repressor-like DNA-binding domains"/>
    <property type="match status" value="1"/>
</dbReference>
<proteinExistence type="predicted"/>
<reference evidence="2" key="1">
    <citation type="submission" date="2018-06" db="EMBL/GenBank/DDBJ databases">
        <authorList>
            <person name="Zhirakovskaya E."/>
        </authorList>
    </citation>
    <scope>NUCLEOTIDE SEQUENCE</scope>
</reference>
<dbReference type="GO" id="GO:0003677">
    <property type="term" value="F:DNA binding"/>
    <property type="evidence" value="ECO:0007669"/>
    <property type="project" value="InterPro"/>
</dbReference>
<gene>
    <name evidence="2" type="ORF">MNBD_GAMMA17-1066</name>
</gene>
<dbReference type="CDD" id="cd00093">
    <property type="entry name" value="HTH_XRE"/>
    <property type="match status" value="1"/>
</dbReference>
<evidence type="ECO:0000313" key="2">
    <source>
        <dbReference type="EMBL" id="VAW87630.1"/>
    </source>
</evidence>
<evidence type="ECO:0000259" key="1">
    <source>
        <dbReference type="PROSITE" id="PS50943"/>
    </source>
</evidence>
<dbReference type="InterPro" id="IPR001387">
    <property type="entry name" value="Cro/C1-type_HTH"/>
</dbReference>
<name>A0A3B0ZF36_9ZZZZ</name>
<dbReference type="Gene3D" id="1.10.260.40">
    <property type="entry name" value="lambda repressor-like DNA-binding domains"/>
    <property type="match status" value="1"/>
</dbReference>
<organism evidence="2">
    <name type="scientific">hydrothermal vent metagenome</name>
    <dbReference type="NCBI Taxonomy" id="652676"/>
    <lineage>
        <taxon>unclassified sequences</taxon>
        <taxon>metagenomes</taxon>
        <taxon>ecological metagenomes</taxon>
    </lineage>
</organism>
<dbReference type="PROSITE" id="PS50943">
    <property type="entry name" value="HTH_CROC1"/>
    <property type="match status" value="1"/>
</dbReference>
<accession>A0A3B0ZF36</accession>
<dbReference type="SMART" id="SM00530">
    <property type="entry name" value="HTH_XRE"/>
    <property type="match status" value="1"/>
</dbReference>
<sequence>MKLAQILARNIKTLRGEKTQREFARKLGVSPATVARLETAEQNTTLATLDTIVKALKCDINDLLK</sequence>